<dbReference type="EMBL" id="MGDI01000033">
    <property type="protein sequence ID" value="OGL52079.1"/>
    <property type="molecule type" value="Genomic_DNA"/>
</dbReference>
<name>A0A1F7SE68_9BACT</name>
<dbReference type="STRING" id="1817883.A3G31_06570"/>
<evidence type="ECO:0000313" key="3">
    <source>
        <dbReference type="EMBL" id="OGL52079.1"/>
    </source>
</evidence>
<dbReference type="InterPro" id="IPR010870">
    <property type="entry name" value="Porin_O/P"/>
</dbReference>
<dbReference type="AlphaFoldDB" id="A0A1F7SE68"/>
<accession>A0A1F7SE68</accession>
<evidence type="ECO:0008006" key="5">
    <source>
        <dbReference type="Google" id="ProtNLM"/>
    </source>
</evidence>
<evidence type="ECO:0000256" key="1">
    <source>
        <dbReference type="SAM" id="Coils"/>
    </source>
</evidence>
<protein>
    <recommendedName>
        <fullName evidence="5">Porin</fullName>
    </recommendedName>
</protein>
<dbReference type="SUPFAM" id="SSF56935">
    <property type="entry name" value="Porins"/>
    <property type="match status" value="1"/>
</dbReference>
<keyword evidence="2" id="KW-0732">Signal</keyword>
<dbReference type="InterPro" id="IPR023614">
    <property type="entry name" value="Porin_dom_sf"/>
</dbReference>
<reference evidence="3 4" key="1">
    <citation type="journal article" date="2016" name="Nat. Commun.">
        <title>Thousands of microbial genomes shed light on interconnected biogeochemical processes in an aquifer system.</title>
        <authorList>
            <person name="Anantharaman K."/>
            <person name="Brown C.T."/>
            <person name="Hug L.A."/>
            <person name="Sharon I."/>
            <person name="Castelle C.J."/>
            <person name="Probst A.J."/>
            <person name="Thomas B.C."/>
            <person name="Singh A."/>
            <person name="Wilkins M.J."/>
            <person name="Karaoz U."/>
            <person name="Brodie E.L."/>
            <person name="Williams K.H."/>
            <person name="Hubbard S.S."/>
            <person name="Banfield J.F."/>
        </authorList>
    </citation>
    <scope>NUCLEOTIDE SEQUENCE [LARGE SCALE GENOMIC DNA]</scope>
</reference>
<evidence type="ECO:0000313" key="4">
    <source>
        <dbReference type="Proteomes" id="UP000178082"/>
    </source>
</evidence>
<proteinExistence type="predicted"/>
<dbReference type="Gene3D" id="2.40.160.10">
    <property type="entry name" value="Porin"/>
    <property type="match status" value="1"/>
</dbReference>
<organism evidence="3 4">
    <name type="scientific">Candidatus Schekmanbacteria bacterium RIFCSPLOWO2_12_FULL_38_15</name>
    <dbReference type="NCBI Taxonomy" id="1817883"/>
    <lineage>
        <taxon>Bacteria</taxon>
        <taxon>Candidatus Schekmaniibacteriota</taxon>
    </lineage>
</organism>
<dbReference type="Pfam" id="PF07396">
    <property type="entry name" value="Porin_O_P"/>
    <property type="match status" value="1"/>
</dbReference>
<evidence type="ECO:0000256" key="2">
    <source>
        <dbReference type="SAM" id="SignalP"/>
    </source>
</evidence>
<gene>
    <name evidence="3" type="ORF">A3G31_06570</name>
</gene>
<dbReference type="Proteomes" id="UP000178082">
    <property type="component" value="Unassembled WGS sequence"/>
</dbReference>
<feature type="chain" id="PRO_5009532355" description="Porin" evidence="2">
    <location>
        <begin position="23"/>
        <end position="512"/>
    </location>
</feature>
<sequence>MRYFSIVLTLFFLLTLSSSLYAETVESLEKKLMGLQEEYQKKFDELKQQIDELKKNADEQRALYQNQVEEIKKATKEKEETNKKELEIMQVKIEEQKKLSLQSGYDNGFYIKSADDQFMMKIGGYLQTDMRFFESGEDSSNSNTFDIRRARIGVSGYLFKHFEYKLQTELDTADNNLTDAFININYTPLIQLQFGQFKKPTGYENPISSNYTDFVERALVSDNIAANSRISGDSRDIGVMLHGKLFEKRLAYYLGLLNGNGPNTTNDSDNMTFAGRIVASPFVKTDNSYLKELSFGGSLLTGDRQAHSSSDFVLAGRNKALNSLTVDGNRLLAGPELVWYIGPFGLKSEYYFQREERNKIVAKDTDGVVVFQGNMKDLITQGYYISAMYMLTGEERGDIVIPRKNFSLKDGGPGAWEVLARYEYIDRDKDNGSDPLEDFYRDPLAKDIMGNPINVAANTIQAITLGLNWYLNKNVRLKLNYVYYDYDKKNNLKNPDIGDSSSQFLTRFQVVF</sequence>
<comment type="caution">
    <text evidence="3">The sequence shown here is derived from an EMBL/GenBank/DDBJ whole genome shotgun (WGS) entry which is preliminary data.</text>
</comment>
<feature type="signal peptide" evidence="2">
    <location>
        <begin position="1"/>
        <end position="22"/>
    </location>
</feature>
<keyword evidence="1" id="KW-0175">Coiled coil</keyword>
<feature type="coiled-coil region" evidence="1">
    <location>
        <begin position="18"/>
        <end position="96"/>
    </location>
</feature>